<dbReference type="PANTHER" id="PTHR15910">
    <property type="entry name" value="ARCHAEMETZINCIN"/>
    <property type="match status" value="1"/>
</dbReference>
<dbReference type="InterPro" id="IPR024079">
    <property type="entry name" value="MetalloPept_cat_dom_sf"/>
</dbReference>
<accession>G7WK56</accession>
<sequence>MTTILLQPLGAVDFDLIYSLQGELGSLFGAVEVRPEAPIPEAARIPGRGQLAGGLALLALPAPEGAEAVLGVIEEDLSVANLDFVFGLALGRKAMISLARLSQEFYGLPPDRGIFRERAEKEAVHELGHVFGLPHCRNAGCVMRLSSSIAEIDFKSSRFCGGCRKVLERSRTLPMA</sequence>
<evidence type="ECO:0000256" key="6">
    <source>
        <dbReference type="ARBA" id="ARBA00023049"/>
    </source>
</evidence>
<dbReference type="Proteomes" id="UP000005877">
    <property type="component" value="Chromosome"/>
</dbReference>
<keyword evidence="6" id="KW-0482">Metalloprotease</keyword>
<dbReference type="SUPFAM" id="SSF55486">
    <property type="entry name" value="Metalloproteases ('zincins'), catalytic domain"/>
    <property type="match status" value="1"/>
</dbReference>
<evidence type="ECO:0000256" key="5">
    <source>
        <dbReference type="ARBA" id="ARBA00022833"/>
    </source>
</evidence>
<organism evidence="7 8">
    <name type="scientific">Methanothrix harundinacea (strain 6Ac)</name>
    <name type="common">Methanosaeta harundinacea</name>
    <dbReference type="NCBI Taxonomy" id="1110509"/>
    <lineage>
        <taxon>Archaea</taxon>
        <taxon>Methanobacteriati</taxon>
        <taxon>Methanobacteriota</taxon>
        <taxon>Stenosarchaea group</taxon>
        <taxon>Methanomicrobia</taxon>
        <taxon>Methanotrichales</taxon>
        <taxon>Methanotrichaceae</taxon>
        <taxon>Methanothrix</taxon>
    </lineage>
</organism>
<dbReference type="GO" id="GO:0008270">
    <property type="term" value="F:zinc ion binding"/>
    <property type="evidence" value="ECO:0007669"/>
    <property type="project" value="InterPro"/>
</dbReference>
<dbReference type="EMBL" id="CP003117">
    <property type="protein sequence ID" value="AET64049.1"/>
    <property type="molecule type" value="Genomic_DNA"/>
</dbReference>
<dbReference type="Pfam" id="PF07998">
    <property type="entry name" value="Peptidase_M54"/>
    <property type="match status" value="1"/>
</dbReference>
<keyword evidence="5" id="KW-0862">Zinc</keyword>
<keyword evidence="8" id="KW-1185">Reference proteome</keyword>
<dbReference type="KEGG" id="mhi:Mhar_0671"/>
<protein>
    <submittedName>
        <fullName evidence="7">Archaemetzincin</fullName>
    </submittedName>
</protein>
<dbReference type="AlphaFoldDB" id="G7WK56"/>
<name>G7WK56_METH6</name>
<dbReference type="PIRSF" id="PIRSF005785">
    <property type="entry name" value="Zn-prot_arch"/>
    <property type="match status" value="1"/>
</dbReference>
<dbReference type="PATRIC" id="fig|1110509.7.peg.747"/>
<dbReference type="OrthoDB" id="50281at2157"/>
<comment type="cofactor">
    <cofactor evidence="1">
        <name>Zn(2+)</name>
        <dbReference type="ChEBI" id="CHEBI:29105"/>
    </cofactor>
</comment>
<dbReference type="PANTHER" id="PTHR15910:SF1">
    <property type="entry name" value="ARCHAEMETZINCIN-2"/>
    <property type="match status" value="1"/>
</dbReference>
<evidence type="ECO:0000256" key="2">
    <source>
        <dbReference type="ARBA" id="ARBA00022670"/>
    </source>
</evidence>
<dbReference type="HOGENOM" id="CLU_108521_2_0_2"/>
<evidence type="ECO:0000256" key="3">
    <source>
        <dbReference type="ARBA" id="ARBA00022723"/>
    </source>
</evidence>
<dbReference type="GeneID" id="12509840"/>
<dbReference type="CDD" id="cd11375">
    <property type="entry name" value="Peptidase_M54"/>
    <property type="match status" value="1"/>
</dbReference>
<keyword evidence="3" id="KW-0479">Metal-binding</keyword>
<keyword evidence="4" id="KW-0378">Hydrolase</keyword>
<evidence type="ECO:0000313" key="8">
    <source>
        <dbReference type="Proteomes" id="UP000005877"/>
    </source>
</evidence>
<dbReference type="InterPro" id="IPR012962">
    <property type="entry name" value="Pept_M54_archaemetzincn"/>
</dbReference>
<gene>
    <name evidence="7" type="ordered locus">Mhar_0671</name>
</gene>
<proteinExistence type="predicted"/>
<dbReference type="GO" id="GO:0006508">
    <property type="term" value="P:proteolysis"/>
    <property type="evidence" value="ECO:0007669"/>
    <property type="project" value="UniProtKB-KW"/>
</dbReference>
<keyword evidence="2" id="KW-0645">Protease</keyword>
<dbReference type="GO" id="GO:0008237">
    <property type="term" value="F:metallopeptidase activity"/>
    <property type="evidence" value="ECO:0007669"/>
    <property type="project" value="UniProtKB-KW"/>
</dbReference>
<dbReference type="Gene3D" id="3.40.390.10">
    <property type="entry name" value="Collagenase (Catalytic Domain)"/>
    <property type="match status" value="1"/>
</dbReference>
<dbReference type="STRING" id="1110509.Mhar_0671"/>
<evidence type="ECO:0000313" key="7">
    <source>
        <dbReference type="EMBL" id="AET64049.1"/>
    </source>
</evidence>
<reference evidence="7 8" key="1">
    <citation type="journal article" date="2012" name="PLoS ONE">
        <title>The genome characteristics and predicted function of methyl-group oxidation pathway in the obligate aceticlastic methanogens, Methanosaeta spp.</title>
        <authorList>
            <person name="Zhu J."/>
            <person name="Zheng H."/>
            <person name="Ai G."/>
            <person name="Zhang G."/>
            <person name="Liu D."/>
            <person name="Liu X."/>
            <person name="Dong X."/>
        </authorList>
    </citation>
    <scope>NUCLEOTIDE SEQUENCE [LARGE SCALE GENOMIC DNA]</scope>
    <source>
        <strain evidence="7 8">6Ac</strain>
    </source>
</reference>
<dbReference type="RefSeq" id="WP_014586234.1">
    <property type="nucleotide sequence ID" value="NC_017527.1"/>
</dbReference>
<dbReference type="InterPro" id="IPR012091">
    <property type="entry name" value="Pept_M54_archaemetzncn_arc/bac"/>
</dbReference>
<evidence type="ECO:0000256" key="1">
    <source>
        <dbReference type="ARBA" id="ARBA00001947"/>
    </source>
</evidence>
<evidence type="ECO:0000256" key="4">
    <source>
        <dbReference type="ARBA" id="ARBA00022801"/>
    </source>
</evidence>